<dbReference type="Gene3D" id="3.40.50.720">
    <property type="entry name" value="NAD(P)-binding Rossmann-like Domain"/>
    <property type="match status" value="1"/>
</dbReference>
<evidence type="ECO:0000313" key="6">
    <source>
        <dbReference type="Proteomes" id="UP000316184"/>
    </source>
</evidence>
<dbReference type="InterPro" id="IPR036291">
    <property type="entry name" value="NAD(P)-bd_dom_sf"/>
</dbReference>
<proteinExistence type="inferred from homology"/>
<evidence type="ECO:0000259" key="4">
    <source>
        <dbReference type="Pfam" id="PF22725"/>
    </source>
</evidence>
<evidence type="ECO:0000259" key="3">
    <source>
        <dbReference type="Pfam" id="PF01408"/>
    </source>
</evidence>
<dbReference type="AlphaFoldDB" id="A0A561V928"/>
<gene>
    <name evidence="5" type="ORF">FHU35_11727</name>
</gene>
<dbReference type="Pfam" id="PF22725">
    <property type="entry name" value="GFO_IDH_MocA_C3"/>
    <property type="match status" value="1"/>
</dbReference>
<sequence>MIHRTALIGAHAPRRIEALAEMKIGVAGVGRIGSMHATNLAALDEIDQLLLFDPAPGRAESAAAEIGPPATAVTTVDELLRANGILIATPTGTHPDLVRAALATRTPVLCEKPLAPDLPGMSALVDEIERADVPVLVGFHRRFDPDTAEVHRRLRDGTAGSVYLVRAVCNDHLPPPKEFVATSGGLFRDCLIHDLDAVPWLLGEPVTEVYASGSVLVDDSFREAGDVDNAVVSLRFAGGAHALLSAARHDPVGYDCRLEVFASRDTLTVGLDERTPLNTVRGAGPDRPWTSFTERYHDAYVQESRVFLDVIARRAENPSPPREALVSLRLAEACEESLRAGKPVGVNP</sequence>
<evidence type="ECO:0000313" key="5">
    <source>
        <dbReference type="EMBL" id="TWG08108.1"/>
    </source>
</evidence>
<dbReference type="PANTHER" id="PTHR42840:SF3">
    <property type="entry name" value="BINDING ROSSMANN FOLD OXIDOREDUCTASE, PUTATIVE (AFU_ORTHOLOGUE AFUA_2G10240)-RELATED"/>
    <property type="match status" value="1"/>
</dbReference>
<evidence type="ECO:0000256" key="2">
    <source>
        <dbReference type="ARBA" id="ARBA00023002"/>
    </source>
</evidence>
<reference evidence="5 6" key="1">
    <citation type="submission" date="2019-06" db="EMBL/GenBank/DDBJ databases">
        <title>Sequencing the genomes of 1000 actinobacteria strains.</title>
        <authorList>
            <person name="Klenk H.-P."/>
        </authorList>
    </citation>
    <scope>NUCLEOTIDE SEQUENCE [LARGE SCALE GENOMIC DNA]</scope>
    <source>
        <strain evidence="5 6">DSM 46699</strain>
    </source>
</reference>
<dbReference type="Gene3D" id="3.30.360.10">
    <property type="entry name" value="Dihydrodipicolinate Reductase, domain 2"/>
    <property type="match status" value="1"/>
</dbReference>
<evidence type="ECO:0000256" key="1">
    <source>
        <dbReference type="ARBA" id="ARBA00010928"/>
    </source>
</evidence>
<keyword evidence="6" id="KW-1185">Reference proteome</keyword>
<accession>A0A561V928</accession>
<dbReference type="SUPFAM" id="SSF51735">
    <property type="entry name" value="NAD(P)-binding Rossmann-fold domains"/>
    <property type="match status" value="1"/>
</dbReference>
<dbReference type="InterPro" id="IPR000683">
    <property type="entry name" value="Gfo/Idh/MocA-like_OxRdtase_N"/>
</dbReference>
<dbReference type="SUPFAM" id="SSF55347">
    <property type="entry name" value="Glyceraldehyde-3-phosphate dehydrogenase-like, C-terminal domain"/>
    <property type="match status" value="1"/>
</dbReference>
<feature type="domain" description="GFO/IDH/MocA-like oxidoreductase" evidence="4">
    <location>
        <begin position="148"/>
        <end position="267"/>
    </location>
</feature>
<feature type="domain" description="Gfo/Idh/MocA-like oxidoreductase N-terminal" evidence="3">
    <location>
        <begin position="22"/>
        <end position="139"/>
    </location>
</feature>
<organism evidence="5 6">
    <name type="scientific">Saccharopolyspora dendranthemae</name>
    <dbReference type="NCBI Taxonomy" id="1181886"/>
    <lineage>
        <taxon>Bacteria</taxon>
        <taxon>Bacillati</taxon>
        <taxon>Actinomycetota</taxon>
        <taxon>Actinomycetes</taxon>
        <taxon>Pseudonocardiales</taxon>
        <taxon>Pseudonocardiaceae</taxon>
        <taxon>Saccharopolyspora</taxon>
    </lineage>
</organism>
<dbReference type="InterPro" id="IPR055170">
    <property type="entry name" value="GFO_IDH_MocA-like_dom"/>
</dbReference>
<comment type="similarity">
    <text evidence="1">Belongs to the Gfo/Idh/MocA family.</text>
</comment>
<dbReference type="GO" id="GO:0000166">
    <property type="term" value="F:nucleotide binding"/>
    <property type="evidence" value="ECO:0007669"/>
    <property type="project" value="InterPro"/>
</dbReference>
<dbReference type="Proteomes" id="UP000316184">
    <property type="component" value="Unassembled WGS sequence"/>
</dbReference>
<dbReference type="EMBL" id="VIWX01000001">
    <property type="protein sequence ID" value="TWG08108.1"/>
    <property type="molecule type" value="Genomic_DNA"/>
</dbReference>
<name>A0A561V928_9PSEU</name>
<dbReference type="PANTHER" id="PTHR42840">
    <property type="entry name" value="NAD(P)-BINDING ROSSMANN-FOLD SUPERFAMILY PROTEIN-RELATED"/>
    <property type="match status" value="1"/>
</dbReference>
<dbReference type="Pfam" id="PF01408">
    <property type="entry name" value="GFO_IDH_MocA"/>
    <property type="match status" value="1"/>
</dbReference>
<keyword evidence="2" id="KW-0560">Oxidoreductase</keyword>
<comment type="caution">
    <text evidence="5">The sequence shown here is derived from an EMBL/GenBank/DDBJ whole genome shotgun (WGS) entry which is preliminary data.</text>
</comment>
<protein>
    <submittedName>
        <fullName evidence="5">Myo-inositol 2-dehydrogenase/D-chiro-inositol 1-dehydrogenase</fullName>
    </submittedName>
</protein>
<dbReference type="GO" id="GO:0016491">
    <property type="term" value="F:oxidoreductase activity"/>
    <property type="evidence" value="ECO:0007669"/>
    <property type="project" value="UniProtKB-KW"/>
</dbReference>